<dbReference type="EMBL" id="PDYF01000008">
    <property type="protein sequence ID" value="PHU35734.1"/>
    <property type="molecule type" value="Genomic_DNA"/>
</dbReference>
<feature type="transmembrane region" description="Helical" evidence="1">
    <location>
        <begin position="388"/>
        <end position="410"/>
    </location>
</feature>
<evidence type="ECO:0000256" key="1">
    <source>
        <dbReference type="SAM" id="Phobius"/>
    </source>
</evidence>
<accession>A0A2G3DXL0</accession>
<keyword evidence="1" id="KW-1133">Transmembrane helix</keyword>
<dbReference type="Pfam" id="PF13347">
    <property type="entry name" value="MFS_2"/>
    <property type="match status" value="1"/>
</dbReference>
<dbReference type="GO" id="GO:0015293">
    <property type="term" value="F:symporter activity"/>
    <property type="evidence" value="ECO:0007669"/>
    <property type="project" value="InterPro"/>
</dbReference>
<feature type="transmembrane region" description="Helical" evidence="1">
    <location>
        <begin position="130"/>
        <end position="152"/>
    </location>
</feature>
<dbReference type="CDD" id="cd17332">
    <property type="entry name" value="MFS_MelB_like"/>
    <property type="match status" value="1"/>
</dbReference>
<keyword evidence="1" id="KW-0812">Transmembrane</keyword>
<feature type="transmembrane region" description="Helical" evidence="1">
    <location>
        <begin position="285"/>
        <end position="304"/>
    </location>
</feature>
<gene>
    <name evidence="2" type="ORF">CSX01_03780</name>
</gene>
<dbReference type="Proteomes" id="UP000225889">
    <property type="component" value="Unassembled WGS sequence"/>
</dbReference>
<dbReference type="GO" id="GO:0005886">
    <property type="term" value="C:plasma membrane"/>
    <property type="evidence" value="ECO:0007669"/>
    <property type="project" value="TreeGrafter"/>
</dbReference>
<dbReference type="SUPFAM" id="SSF103473">
    <property type="entry name" value="MFS general substrate transporter"/>
    <property type="match status" value="1"/>
</dbReference>
<dbReference type="RefSeq" id="WP_099391494.1">
    <property type="nucleotide sequence ID" value="NZ_PDYF01000008.1"/>
</dbReference>
<feature type="transmembrane region" description="Helical" evidence="1">
    <location>
        <begin position="316"/>
        <end position="334"/>
    </location>
</feature>
<dbReference type="PANTHER" id="PTHR11328:SF24">
    <property type="entry name" value="MAJOR FACILITATOR SUPERFAMILY (MFS) PROFILE DOMAIN-CONTAINING PROTEIN"/>
    <property type="match status" value="1"/>
</dbReference>
<evidence type="ECO:0000313" key="3">
    <source>
        <dbReference type="Proteomes" id="UP000225889"/>
    </source>
</evidence>
<protein>
    <submittedName>
        <fullName evidence="2">MFS transporter</fullName>
    </submittedName>
</protein>
<dbReference type="AlphaFoldDB" id="A0A2G3DXL0"/>
<organism evidence="2 3">
    <name type="scientific">Pseudobutyrivibrio ruminis</name>
    <dbReference type="NCBI Taxonomy" id="46206"/>
    <lineage>
        <taxon>Bacteria</taxon>
        <taxon>Bacillati</taxon>
        <taxon>Bacillota</taxon>
        <taxon>Clostridia</taxon>
        <taxon>Lachnospirales</taxon>
        <taxon>Lachnospiraceae</taxon>
        <taxon>Pseudobutyrivibrio</taxon>
    </lineage>
</organism>
<evidence type="ECO:0000313" key="2">
    <source>
        <dbReference type="EMBL" id="PHU35734.1"/>
    </source>
</evidence>
<dbReference type="PANTHER" id="PTHR11328">
    <property type="entry name" value="MAJOR FACILITATOR SUPERFAMILY DOMAIN-CONTAINING PROTEIN"/>
    <property type="match status" value="1"/>
</dbReference>
<name>A0A2G3DXL0_9FIRM</name>
<sequence>MDATNLAGSSAKSGVTKLNQYGMAPLKPINYFVYGMGNFASQLSWTMVSTYLSIFYTDVFGLGTGAVALLMLIAKVWDGINDPMMGTIMERTHTKHGRFRPYIVVGAIFLVIFTILTFTVPGFGGPAKLAYAYITYIGLGMSYTMTNVPYLAMPVVMTRDPKEINRLNAAQMMGMTIGQIILNLFVLRLVVWFGKGNQAAGYQSTAILLALVALPMFWAVAALSKERIDVKKSEQGSIIEGLKLIAKNKNLVCALMYSLFNMFGMLGRISVAVFFYMHVVGDMEHITIFMMMQMIVGTLVMPFAPKLCLKYGKRNIAILSMLIQGLSLIIIFFGPSQSVPFNFVMMVIYGLGYIAGPSGSGMVVDAIDDFDLKYGYRNDGMAFSFSGMATKIGTALANSIFLLIMGFYGYDQMFGIRAQLEEVTDAAVKSDLLGQISHIQFGINMCANLLPGIVFLLGIIPLLIYNLDKPGYMDKVRDGLTERNKTRSAE</sequence>
<feature type="transmembrane region" description="Helical" evidence="1">
    <location>
        <begin position="173"/>
        <end position="194"/>
    </location>
</feature>
<reference evidence="2 3" key="1">
    <citation type="submission" date="2017-10" db="EMBL/GenBank/DDBJ databases">
        <title>Resolving the taxonomy of Roseburia spp., Eubacterium rectale and Agathobacter spp. through phylogenomic analysis.</title>
        <authorList>
            <person name="Sheridan P.O."/>
            <person name="Walker A.W."/>
            <person name="Duncan S.H."/>
            <person name="Scott K.P."/>
            <person name="Toole P.W.O."/>
            <person name="Luis P."/>
            <person name="Flint H.J."/>
        </authorList>
    </citation>
    <scope>NUCLEOTIDE SEQUENCE [LARGE SCALE GENOMIC DNA]</scope>
    <source>
        <strain evidence="2 3">JK626</strain>
    </source>
</reference>
<feature type="transmembrane region" description="Helical" evidence="1">
    <location>
        <begin position="200"/>
        <end position="223"/>
    </location>
</feature>
<dbReference type="InterPro" id="IPR036259">
    <property type="entry name" value="MFS_trans_sf"/>
</dbReference>
<reference evidence="2 3" key="2">
    <citation type="submission" date="2017-10" db="EMBL/GenBank/DDBJ databases">
        <authorList>
            <person name="Banno H."/>
            <person name="Chua N.-H."/>
        </authorList>
    </citation>
    <scope>NUCLEOTIDE SEQUENCE [LARGE SCALE GENOMIC DNA]</scope>
    <source>
        <strain evidence="2 3">JK626</strain>
    </source>
</reference>
<dbReference type="GO" id="GO:0006814">
    <property type="term" value="P:sodium ion transport"/>
    <property type="evidence" value="ECO:0007669"/>
    <property type="project" value="InterPro"/>
</dbReference>
<dbReference type="GO" id="GO:0008643">
    <property type="term" value="P:carbohydrate transport"/>
    <property type="evidence" value="ECO:0007669"/>
    <property type="project" value="InterPro"/>
</dbReference>
<feature type="transmembrane region" description="Helical" evidence="1">
    <location>
        <begin position="449"/>
        <end position="467"/>
    </location>
</feature>
<feature type="transmembrane region" description="Helical" evidence="1">
    <location>
        <begin position="346"/>
        <end position="367"/>
    </location>
</feature>
<dbReference type="NCBIfam" id="TIGR00792">
    <property type="entry name" value="gph"/>
    <property type="match status" value="1"/>
</dbReference>
<feature type="transmembrane region" description="Helical" evidence="1">
    <location>
        <begin position="101"/>
        <end position="124"/>
    </location>
</feature>
<dbReference type="InterPro" id="IPR001927">
    <property type="entry name" value="Na/Gal_symport"/>
</dbReference>
<keyword evidence="1" id="KW-0472">Membrane</keyword>
<comment type="caution">
    <text evidence="2">The sequence shown here is derived from an EMBL/GenBank/DDBJ whole genome shotgun (WGS) entry which is preliminary data.</text>
</comment>
<proteinExistence type="predicted"/>
<dbReference type="InterPro" id="IPR039672">
    <property type="entry name" value="MFS_2"/>
</dbReference>
<feature type="transmembrane region" description="Helical" evidence="1">
    <location>
        <begin position="60"/>
        <end position="80"/>
    </location>
</feature>
<feature type="transmembrane region" description="Helical" evidence="1">
    <location>
        <begin position="251"/>
        <end position="279"/>
    </location>
</feature>
<dbReference type="Gene3D" id="1.20.1250.20">
    <property type="entry name" value="MFS general substrate transporter like domains"/>
    <property type="match status" value="2"/>
</dbReference>